<dbReference type="STRING" id="1618478.UR68_C0028G0013"/>
<comment type="caution">
    <text evidence="3">The sequence shown here is derived from an EMBL/GenBank/DDBJ whole genome shotgun (WGS) entry which is preliminary data.</text>
</comment>
<dbReference type="Proteomes" id="UP000034457">
    <property type="component" value="Unassembled WGS sequence"/>
</dbReference>
<feature type="transmembrane region" description="Helical" evidence="1">
    <location>
        <begin position="82"/>
        <end position="103"/>
    </location>
</feature>
<dbReference type="Gene3D" id="1.20.144.10">
    <property type="entry name" value="Phosphatidic acid phosphatase type 2/haloperoxidase"/>
    <property type="match status" value="1"/>
</dbReference>
<organism evidence="3 4">
    <name type="scientific">Candidatus Roizmanbacteria bacterium GW2011_GWA2_35_19</name>
    <dbReference type="NCBI Taxonomy" id="1618478"/>
    <lineage>
        <taxon>Bacteria</taxon>
        <taxon>Candidatus Roizmaniibacteriota</taxon>
    </lineage>
</organism>
<gene>
    <name evidence="3" type="ORF">UR68_C0028G0013</name>
</gene>
<reference evidence="3 4" key="1">
    <citation type="journal article" date="2015" name="Nature">
        <title>rRNA introns, odd ribosomes, and small enigmatic genomes across a large radiation of phyla.</title>
        <authorList>
            <person name="Brown C.T."/>
            <person name="Hug L.A."/>
            <person name="Thomas B.C."/>
            <person name="Sharon I."/>
            <person name="Castelle C.J."/>
            <person name="Singh A."/>
            <person name="Wilkins M.J."/>
            <person name="Williams K.H."/>
            <person name="Banfield J.F."/>
        </authorList>
    </citation>
    <scope>NUCLEOTIDE SEQUENCE [LARGE SCALE GENOMIC DNA]</scope>
</reference>
<dbReference type="InterPro" id="IPR000326">
    <property type="entry name" value="PAP2/HPO"/>
</dbReference>
<feature type="transmembrane region" description="Helical" evidence="1">
    <location>
        <begin position="5"/>
        <end position="25"/>
    </location>
</feature>
<dbReference type="Pfam" id="PF01569">
    <property type="entry name" value="PAP2"/>
    <property type="match status" value="1"/>
</dbReference>
<feature type="transmembrane region" description="Helical" evidence="1">
    <location>
        <begin position="158"/>
        <end position="177"/>
    </location>
</feature>
<keyword evidence="1" id="KW-1133">Transmembrane helix</keyword>
<dbReference type="AlphaFoldDB" id="A0A0G0C6E8"/>
<evidence type="ECO:0000313" key="3">
    <source>
        <dbReference type="EMBL" id="KKP71696.1"/>
    </source>
</evidence>
<proteinExistence type="predicted"/>
<dbReference type="EMBL" id="LBQC01000028">
    <property type="protein sequence ID" value="KKP71696.1"/>
    <property type="molecule type" value="Genomic_DNA"/>
</dbReference>
<accession>A0A0G0C6E8</accession>
<dbReference type="SMART" id="SM00014">
    <property type="entry name" value="acidPPc"/>
    <property type="match status" value="1"/>
</dbReference>
<keyword evidence="1" id="KW-0812">Transmembrane</keyword>
<evidence type="ECO:0000256" key="1">
    <source>
        <dbReference type="SAM" id="Phobius"/>
    </source>
</evidence>
<evidence type="ECO:0000313" key="4">
    <source>
        <dbReference type="Proteomes" id="UP000034457"/>
    </source>
</evidence>
<dbReference type="PANTHER" id="PTHR14969">
    <property type="entry name" value="SPHINGOSINE-1-PHOSPHATE PHOSPHOHYDROLASE"/>
    <property type="match status" value="1"/>
</dbReference>
<dbReference type="InterPro" id="IPR036938">
    <property type="entry name" value="PAP2/HPO_sf"/>
</dbReference>
<sequence>MKKGLIIIFFSVIFFVLFILFTYIVRQDYLNQFDFNTTVRLQNHIPKKYDDYLSSLSLIGSFEILAGLIFLMVLFKRKIKSIFIFIPFAVAHIVEIIGKAFLYHPGPPYLFFRYNLDFIFPSSYVQPGSSYPSGHSLRTVFITTLFFYLIIKSKLKIPLKMLFSALLVIFNIVMLISRVSLGEHWTSDVIGGALLGVSTAIFSFFFL</sequence>
<feature type="transmembrane region" description="Helical" evidence="1">
    <location>
        <begin position="189"/>
        <end position="206"/>
    </location>
</feature>
<protein>
    <submittedName>
        <fullName evidence="3">Phosphatidic acid phosphatase domain-containing protein, PAP2 family</fullName>
    </submittedName>
</protein>
<feature type="domain" description="Phosphatidic acid phosphatase type 2/haloperoxidase" evidence="2">
    <location>
        <begin position="83"/>
        <end position="204"/>
    </location>
</feature>
<name>A0A0G0C6E8_9BACT</name>
<feature type="transmembrane region" description="Helical" evidence="1">
    <location>
        <begin position="52"/>
        <end position="75"/>
    </location>
</feature>
<dbReference type="PANTHER" id="PTHR14969:SF13">
    <property type="entry name" value="AT30094P"/>
    <property type="match status" value="1"/>
</dbReference>
<dbReference type="SUPFAM" id="SSF48317">
    <property type="entry name" value="Acid phosphatase/Vanadium-dependent haloperoxidase"/>
    <property type="match status" value="1"/>
</dbReference>
<feature type="transmembrane region" description="Helical" evidence="1">
    <location>
        <begin position="135"/>
        <end position="151"/>
    </location>
</feature>
<keyword evidence="1" id="KW-0472">Membrane</keyword>
<evidence type="ECO:0000259" key="2">
    <source>
        <dbReference type="SMART" id="SM00014"/>
    </source>
</evidence>